<gene>
    <name evidence="4" type="ORF">FFLO_03903</name>
</gene>
<dbReference type="InterPro" id="IPR045099">
    <property type="entry name" value="PITH1-like"/>
</dbReference>
<organism evidence="4 5">
    <name type="scientific">Filobasidium floriforme</name>
    <dbReference type="NCBI Taxonomy" id="5210"/>
    <lineage>
        <taxon>Eukaryota</taxon>
        <taxon>Fungi</taxon>
        <taxon>Dikarya</taxon>
        <taxon>Basidiomycota</taxon>
        <taxon>Agaricomycotina</taxon>
        <taxon>Tremellomycetes</taxon>
        <taxon>Filobasidiales</taxon>
        <taxon>Filobasidiaceae</taxon>
        <taxon>Filobasidium</taxon>
    </lineage>
</organism>
<dbReference type="Proteomes" id="UP000812966">
    <property type="component" value="Unassembled WGS sequence"/>
</dbReference>
<keyword evidence="5" id="KW-1185">Reference proteome</keyword>
<dbReference type="EMBL" id="JABELV010000076">
    <property type="protein sequence ID" value="KAG7532028.1"/>
    <property type="molecule type" value="Genomic_DNA"/>
</dbReference>
<proteinExistence type="inferred from homology"/>
<evidence type="ECO:0000256" key="2">
    <source>
        <dbReference type="SAM" id="MobiDB-lite"/>
    </source>
</evidence>
<protein>
    <recommendedName>
        <fullName evidence="3">PITH domain-containing protein</fullName>
    </recommendedName>
</protein>
<dbReference type="InterPro" id="IPR037047">
    <property type="entry name" value="PITH_dom_sf"/>
</dbReference>
<dbReference type="GO" id="GO:0005737">
    <property type="term" value="C:cytoplasm"/>
    <property type="evidence" value="ECO:0007669"/>
    <property type="project" value="UniProtKB-ARBA"/>
</dbReference>
<dbReference type="PROSITE" id="PS51532">
    <property type="entry name" value="PITH"/>
    <property type="match status" value="1"/>
</dbReference>
<dbReference type="GO" id="GO:0005634">
    <property type="term" value="C:nucleus"/>
    <property type="evidence" value="ECO:0007669"/>
    <property type="project" value="TreeGrafter"/>
</dbReference>
<accession>A0A8K0JJZ7</accession>
<reference evidence="4" key="1">
    <citation type="submission" date="2020-04" db="EMBL/GenBank/DDBJ databases">
        <title>Analysis of mating type loci in Filobasidium floriforme.</title>
        <authorList>
            <person name="Nowrousian M."/>
        </authorList>
    </citation>
    <scope>NUCLEOTIDE SEQUENCE</scope>
    <source>
        <strain evidence="4">CBS 6242</strain>
    </source>
</reference>
<feature type="compositionally biased region" description="Basic and acidic residues" evidence="2">
    <location>
        <begin position="32"/>
        <end position="48"/>
    </location>
</feature>
<sequence>MLITCIPCYRGYHYTSSPVLQVIPAMSCQSEAHNHDHTHDHSHAHDLPSSDPNAGDKNSLYSKIDREHVRALNAAGGDEAGKNVIKPWDLREDELQHCESDADDSLIINIPFTAQIKLRSIILKTGPGDLTPESCHLYVNEPGLDFSSVSDRPAKEVVQLVPQRESVEYALRPSKFSAVTSIQLVFPNNISDGEDETTRVYYVGFKGEWNELTRNPDGIILYEAQANPSDHAKLREQVGGSQLGM</sequence>
<dbReference type="OrthoDB" id="2635at2759"/>
<feature type="region of interest" description="Disordered" evidence="2">
    <location>
        <begin position="32"/>
        <end position="59"/>
    </location>
</feature>
<evidence type="ECO:0000313" key="4">
    <source>
        <dbReference type="EMBL" id="KAG7532028.1"/>
    </source>
</evidence>
<comment type="caution">
    <text evidence="4">The sequence shown here is derived from an EMBL/GenBank/DDBJ whole genome shotgun (WGS) entry which is preliminary data.</text>
</comment>
<dbReference type="Pfam" id="PF06201">
    <property type="entry name" value="PITH"/>
    <property type="match status" value="1"/>
</dbReference>
<dbReference type="Gene3D" id="2.60.120.470">
    <property type="entry name" value="PITH domain"/>
    <property type="match status" value="1"/>
</dbReference>
<feature type="domain" description="PITH" evidence="3">
    <location>
        <begin position="49"/>
        <end position="225"/>
    </location>
</feature>
<name>A0A8K0JJZ7_9TREE</name>
<comment type="similarity">
    <text evidence="1">Belongs to the PITHD1 family.</text>
</comment>
<dbReference type="PANTHER" id="PTHR12175:SF1">
    <property type="entry name" value="PITH DOMAIN-CONTAINING PROTEIN 1"/>
    <property type="match status" value="1"/>
</dbReference>
<dbReference type="AlphaFoldDB" id="A0A8K0JJZ7"/>
<evidence type="ECO:0000256" key="1">
    <source>
        <dbReference type="ARBA" id="ARBA00025788"/>
    </source>
</evidence>
<evidence type="ECO:0000313" key="5">
    <source>
        <dbReference type="Proteomes" id="UP000812966"/>
    </source>
</evidence>
<dbReference type="PANTHER" id="PTHR12175">
    <property type="entry name" value="AD039 HT014 THIOREDOXIN FAMILY TRP26"/>
    <property type="match status" value="1"/>
</dbReference>
<dbReference type="InterPro" id="IPR008979">
    <property type="entry name" value="Galactose-bd-like_sf"/>
</dbReference>
<evidence type="ECO:0000259" key="3">
    <source>
        <dbReference type="PROSITE" id="PS51532"/>
    </source>
</evidence>
<dbReference type="SUPFAM" id="SSF49785">
    <property type="entry name" value="Galactose-binding domain-like"/>
    <property type="match status" value="1"/>
</dbReference>
<dbReference type="InterPro" id="IPR010400">
    <property type="entry name" value="PITH_dom"/>
</dbReference>